<feature type="domain" description="Tryptophan synthase beta chain-like PALP" evidence="4">
    <location>
        <begin position="47"/>
        <end position="333"/>
    </location>
</feature>
<dbReference type="EMBL" id="LT671858">
    <property type="protein sequence ID" value="SIM72894.1"/>
    <property type="molecule type" value="Genomic_DNA"/>
</dbReference>
<keyword evidence="2" id="KW-0663">Pyridoxal phosphate</keyword>
<dbReference type="PROSITE" id="PS00165">
    <property type="entry name" value="DEHYDRATASE_SER_THR"/>
    <property type="match status" value="1"/>
</dbReference>
<dbReference type="Proteomes" id="UP000195607">
    <property type="component" value="Chromosome I"/>
</dbReference>
<reference evidence="5 6" key="1">
    <citation type="submission" date="2016-04" db="EMBL/GenBank/DDBJ databases">
        <authorList>
            <person name="Evans L.H."/>
            <person name="Alamgir A."/>
            <person name="Owens N."/>
            <person name="Weber N.D."/>
            <person name="Virtaneva K."/>
            <person name="Barbian K."/>
            <person name="Babar A."/>
            <person name="Rosenke K."/>
        </authorList>
    </citation>
    <scope>NUCLEOTIDE SEQUENCE [LARGE SCALE GENOMIC DNA]</scope>
    <source>
        <strain evidence="6">S5(T) (JCM 30642 \VKM B-2941)</strain>
    </source>
</reference>
<gene>
    <name evidence="5" type="ORF">CSP5_1396</name>
</gene>
<dbReference type="GO" id="GO:0009097">
    <property type="term" value="P:isoleucine biosynthetic process"/>
    <property type="evidence" value="ECO:0007669"/>
    <property type="project" value="TreeGrafter"/>
</dbReference>
<dbReference type="Gene3D" id="3.40.50.1100">
    <property type="match status" value="2"/>
</dbReference>
<name>A0A1N5VIL7_9ARCH</name>
<evidence type="ECO:0000313" key="6">
    <source>
        <dbReference type="Proteomes" id="UP000195607"/>
    </source>
</evidence>
<dbReference type="InterPro" id="IPR000634">
    <property type="entry name" value="Ser/Thr_deHydtase_PyrdxlP-BS"/>
</dbReference>
<dbReference type="InterPro" id="IPR036052">
    <property type="entry name" value="TrpB-like_PALP_sf"/>
</dbReference>
<dbReference type="AlphaFoldDB" id="A0A1N5VIL7"/>
<dbReference type="InterPro" id="IPR001926">
    <property type="entry name" value="TrpB-like_PALP"/>
</dbReference>
<organism evidence="5 6">
    <name type="scientific">Cuniculiplasma divulgatum</name>
    <dbReference type="NCBI Taxonomy" id="1673428"/>
    <lineage>
        <taxon>Archaea</taxon>
        <taxon>Methanobacteriati</taxon>
        <taxon>Thermoplasmatota</taxon>
        <taxon>Thermoplasmata</taxon>
        <taxon>Thermoplasmatales</taxon>
        <taxon>Cuniculiplasmataceae</taxon>
        <taxon>Cuniculiplasma</taxon>
    </lineage>
</organism>
<evidence type="ECO:0000256" key="2">
    <source>
        <dbReference type="ARBA" id="ARBA00022898"/>
    </source>
</evidence>
<dbReference type="PANTHER" id="PTHR48078">
    <property type="entry name" value="THREONINE DEHYDRATASE, MITOCHONDRIAL-RELATED"/>
    <property type="match status" value="1"/>
</dbReference>
<dbReference type="InterPro" id="IPR050147">
    <property type="entry name" value="Ser/Thr_Dehydratase"/>
</dbReference>
<dbReference type="GO" id="GO:0006565">
    <property type="term" value="P:L-serine catabolic process"/>
    <property type="evidence" value="ECO:0007669"/>
    <property type="project" value="TreeGrafter"/>
</dbReference>
<proteinExistence type="predicted"/>
<evidence type="ECO:0000259" key="4">
    <source>
        <dbReference type="Pfam" id="PF00291"/>
    </source>
</evidence>
<evidence type="ECO:0000256" key="3">
    <source>
        <dbReference type="ARBA" id="ARBA00023239"/>
    </source>
</evidence>
<dbReference type="RefSeq" id="WP_021788886.1">
    <property type="nucleotide sequence ID" value="NZ_LT671858.1"/>
</dbReference>
<keyword evidence="3" id="KW-0456">Lyase</keyword>
<comment type="cofactor">
    <cofactor evidence="1">
        <name>pyridoxal 5'-phosphate</name>
        <dbReference type="ChEBI" id="CHEBI:597326"/>
    </cofactor>
</comment>
<protein>
    <submittedName>
        <fullName evidence="5">Threonine synthase and cysteate synthase</fullName>
    </submittedName>
</protein>
<dbReference type="GO" id="GO:0030170">
    <property type="term" value="F:pyridoxal phosphate binding"/>
    <property type="evidence" value="ECO:0007669"/>
    <property type="project" value="InterPro"/>
</dbReference>
<evidence type="ECO:0000256" key="1">
    <source>
        <dbReference type="ARBA" id="ARBA00001933"/>
    </source>
</evidence>
<dbReference type="GO" id="GO:0006567">
    <property type="term" value="P:L-threonine catabolic process"/>
    <property type="evidence" value="ECO:0007669"/>
    <property type="project" value="TreeGrafter"/>
</dbReference>
<dbReference type="GO" id="GO:0004794">
    <property type="term" value="F:threonine deaminase activity"/>
    <property type="evidence" value="ECO:0007669"/>
    <property type="project" value="TreeGrafter"/>
</dbReference>
<dbReference type="GeneID" id="41588641"/>
<dbReference type="GO" id="GO:0003941">
    <property type="term" value="F:L-serine ammonia-lyase activity"/>
    <property type="evidence" value="ECO:0007669"/>
    <property type="project" value="TreeGrafter"/>
</dbReference>
<dbReference type="Pfam" id="PF00291">
    <property type="entry name" value="PALP"/>
    <property type="match status" value="1"/>
</dbReference>
<sequence length="339" mass="38008">MVLTKVFCSKCGATRENFELVCTTCGSPFIIKVSGPYEKNTVSNYDYFETPLIPLNLKTPILETNNFKAKLEFYNPTLSYKDRGMNTLFSFLNFKKFLNEGDEVSEDSSGNAGASFAMFSKMLGLKATVFASASANQNKMKQIERYGSKTERINGTRKDVENSAKNSGLKYLGHQYWPEFYDGFRVIAYEIYEQMEHMPDNILIPFSTGTLYLGIFEGFSHLLQNGLIDSIPTLWAIQPEKASGMYNKLNNIDREPEPSIADALTGVVPLRYSHLSSIIKTYGRCEVISENEIIDAKQYLLTIGIDCEYSSAITYAALKKFNLGKGSLLILTGHGIKNL</sequence>
<evidence type="ECO:0000313" key="5">
    <source>
        <dbReference type="EMBL" id="SIM72894.1"/>
    </source>
</evidence>
<dbReference type="SUPFAM" id="SSF53686">
    <property type="entry name" value="Tryptophan synthase beta subunit-like PLP-dependent enzymes"/>
    <property type="match status" value="1"/>
</dbReference>
<accession>A0A1N5VIL7</accession>
<dbReference type="PANTHER" id="PTHR48078:SF6">
    <property type="entry name" value="L-THREONINE DEHYDRATASE CATABOLIC TDCB"/>
    <property type="match status" value="1"/>
</dbReference>
<dbReference type="NCBIfam" id="NF005035">
    <property type="entry name" value="PRK06450.1"/>
    <property type="match status" value="1"/>
</dbReference>